<dbReference type="Gene3D" id="1.10.860.10">
    <property type="entry name" value="DNAb Helicase, Chain A"/>
    <property type="match status" value="1"/>
</dbReference>
<evidence type="ECO:0000256" key="10">
    <source>
        <dbReference type="ARBA" id="ARBA00048954"/>
    </source>
</evidence>
<evidence type="ECO:0000256" key="8">
    <source>
        <dbReference type="ARBA" id="ARBA00023235"/>
    </source>
</evidence>
<comment type="catalytic activity">
    <reaction evidence="10">
        <text>ATP + H2O = ADP + phosphate + H(+)</text>
        <dbReference type="Rhea" id="RHEA:13065"/>
        <dbReference type="ChEBI" id="CHEBI:15377"/>
        <dbReference type="ChEBI" id="CHEBI:15378"/>
        <dbReference type="ChEBI" id="CHEBI:30616"/>
        <dbReference type="ChEBI" id="CHEBI:43474"/>
        <dbReference type="ChEBI" id="CHEBI:456216"/>
        <dbReference type="EC" id="5.6.2.3"/>
    </reaction>
</comment>
<dbReference type="InterPro" id="IPR007694">
    <property type="entry name" value="DNA_helicase_DnaB-like_C"/>
</dbReference>
<keyword evidence="2" id="KW-0235">DNA replication</keyword>
<dbReference type="PROSITE" id="PS51199">
    <property type="entry name" value="SF4_HELICASE"/>
    <property type="match status" value="1"/>
</dbReference>
<keyword evidence="7" id="KW-0238">DNA-binding</keyword>
<dbReference type="EMBL" id="BAAACZ010000015">
    <property type="protein sequence ID" value="GAA0463192.1"/>
    <property type="molecule type" value="Genomic_DNA"/>
</dbReference>
<evidence type="ECO:0000256" key="6">
    <source>
        <dbReference type="ARBA" id="ARBA00022840"/>
    </source>
</evidence>
<name>A0ABN0ZZ09_9BACI</name>
<keyword evidence="6" id="KW-0067">ATP-binding</keyword>
<evidence type="ECO:0000256" key="9">
    <source>
        <dbReference type="ARBA" id="ARBA00044969"/>
    </source>
</evidence>
<reference evidence="12 13" key="1">
    <citation type="journal article" date="2019" name="Int. J. Syst. Evol. Microbiol.">
        <title>The Global Catalogue of Microorganisms (GCM) 10K type strain sequencing project: providing services to taxonomists for standard genome sequencing and annotation.</title>
        <authorList>
            <consortium name="The Broad Institute Genomics Platform"/>
            <consortium name="The Broad Institute Genome Sequencing Center for Infectious Disease"/>
            <person name="Wu L."/>
            <person name="Ma J."/>
        </authorList>
    </citation>
    <scope>NUCLEOTIDE SEQUENCE [LARGE SCALE GENOMIC DNA]</scope>
    <source>
        <strain evidence="12 13">JCM 14193</strain>
    </source>
</reference>
<evidence type="ECO:0000313" key="12">
    <source>
        <dbReference type="EMBL" id="GAA0463192.1"/>
    </source>
</evidence>
<dbReference type="Gene3D" id="3.40.50.300">
    <property type="entry name" value="P-loop containing nucleotide triphosphate hydrolases"/>
    <property type="match status" value="1"/>
</dbReference>
<evidence type="ECO:0000256" key="2">
    <source>
        <dbReference type="ARBA" id="ARBA00022705"/>
    </source>
</evidence>
<dbReference type="Pfam" id="PF00772">
    <property type="entry name" value="DnaB"/>
    <property type="match status" value="1"/>
</dbReference>
<dbReference type="GO" id="GO:0004386">
    <property type="term" value="F:helicase activity"/>
    <property type="evidence" value="ECO:0007669"/>
    <property type="project" value="UniProtKB-KW"/>
</dbReference>
<evidence type="ECO:0000259" key="11">
    <source>
        <dbReference type="PROSITE" id="PS51199"/>
    </source>
</evidence>
<dbReference type="EC" id="5.6.2.3" evidence="9"/>
<proteinExistence type="inferred from homology"/>
<gene>
    <name evidence="12" type="primary">dnaB_1</name>
    <name evidence="12" type="ORF">GCM10008935_18530</name>
</gene>
<dbReference type="SUPFAM" id="SSF52540">
    <property type="entry name" value="P-loop containing nucleoside triphosphate hydrolases"/>
    <property type="match status" value="1"/>
</dbReference>
<dbReference type="PANTHER" id="PTHR30153">
    <property type="entry name" value="REPLICATIVE DNA HELICASE DNAB"/>
    <property type="match status" value="1"/>
</dbReference>
<evidence type="ECO:0000256" key="4">
    <source>
        <dbReference type="ARBA" id="ARBA00022801"/>
    </source>
</evidence>
<feature type="domain" description="SF4 helicase" evidence="11">
    <location>
        <begin position="161"/>
        <end position="428"/>
    </location>
</feature>
<comment type="similarity">
    <text evidence="1">Belongs to the helicase family. DnaB subfamily.</text>
</comment>
<evidence type="ECO:0000313" key="13">
    <source>
        <dbReference type="Proteomes" id="UP001500740"/>
    </source>
</evidence>
<evidence type="ECO:0000256" key="1">
    <source>
        <dbReference type="ARBA" id="ARBA00008428"/>
    </source>
</evidence>
<keyword evidence="8" id="KW-0413">Isomerase</keyword>
<evidence type="ECO:0000256" key="7">
    <source>
        <dbReference type="ARBA" id="ARBA00023125"/>
    </source>
</evidence>
<evidence type="ECO:0000256" key="3">
    <source>
        <dbReference type="ARBA" id="ARBA00022741"/>
    </source>
</evidence>
<dbReference type="CDD" id="cd00984">
    <property type="entry name" value="DnaB_C"/>
    <property type="match status" value="1"/>
</dbReference>
<dbReference type="InterPro" id="IPR027417">
    <property type="entry name" value="P-loop_NTPase"/>
</dbReference>
<keyword evidence="5 12" id="KW-0347">Helicase</keyword>
<keyword evidence="3" id="KW-0547">Nucleotide-binding</keyword>
<dbReference type="InterPro" id="IPR007693">
    <property type="entry name" value="DNA_helicase_DnaB-like_N"/>
</dbReference>
<keyword evidence="4" id="KW-0378">Hydrolase</keyword>
<dbReference type="InterPro" id="IPR036185">
    <property type="entry name" value="DNA_heli_DnaB-like_N_sf"/>
</dbReference>
<sequence>MIGMIECIESEHAVLGSILIEPTLIHESVLQPSYFAKVDHFLIFKSMRTVEEEGAEPELAAVTTALGESTNQIGGIQYLTQLAGSVATTATFNHHERKIVEAYQLRESRKAAIRYVENPKDSAFQRLFQELTDLQRLGEINKEKTLKEWLYEISDDISGTQKENQNSYKTEYESFDQMTGGLQRKELIVVAARPSMGKTAFALNIGSSHCKNKGRCLLFSLEMGSKQLLHRMISADAQIDGQKWKFPSRFFSEEDYDRATTSIATLLDWKLDMYENTSLINDICSISRQTARENPDDDLLIVIDYLQMIQGSGRYERKDLEVGAITRELKRLATDLNIPIVILSQLSRNVENRHNKRPVMADLRDSGNIEQDADVIAFLYREEYYDLESNHPNQAEVDVSKQRNGPTGTINLGFMKECGRFIDIDGKHERNVV</sequence>
<accession>A0ABN0ZZ09</accession>
<organism evidence="12 13">
    <name type="scientific">Alkalibacillus silvisoli</name>
    <dbReference type="NCBI Taxonomy" id="392823"/>
    <lineage>
        <taxon>Bacteria</taxon>
        <taxon>Bacillati</taxon>
        <taxon>Bacillota</taxon>
        <taxon>Bacilli</taxon>
        <taxon>Bacillales</taxon>
        <taxon>Bacillaceae</taxon>
        <taxon>Alkalibacillus</taxon>
    </lineage>
</organism>
<dbReference type="Pfam" id="PF03796">
    <property type="entry name" value="DnaB_C"/>
    <property type="match status" value="1"/>
</dbReference>
<protein>
    <recommendedName>
        <fullName evidence="9">DNA 5'-3' helicase</fullName>
        <ecNumber evidence="9">5.6.2.3</ecNumber>
    </recommendedName>
</protein>
<evidence type="ECO:0000256" key="5">
    <source>
        <dbReference type="ARBA" id="ARBA00022806"/>
    </source>
</evidence>
<dbReference type="SUPFAM" id="SSF48024">
    <property type="entry name" value="N-terminal domain of DnaB helicase"/>
    <property type="match status" value="1"/>
</dbReference>
<keyword evidence="13" id="KW-1185">Reference proteome</keyword>
<dbReference type="InterPro" id="IPR016136">
    <property type="entry name" value="DNA_helicase_N/primase_C"/>
</dbReference>
<dbReference type="Proteomes" id="UP001500740">
    <property type="component" value="Unassembled WGS sequence"/>
</dbReference>
<comment type="caution">
    <text evidence="12">The sequence shown here is derived from an EMBL/GenBank/DDBJ whole genome shotgun (WGS) entry which is preliminary data.</text>
</comment>
<dbReference type="PANTHER" id="PTHR30153:SF2">
    <property type="entry name" value="REPLICATIVE DNA HELICASE"/>
    <property type="match status" value="1"/>
</dbReference>